<proteinExistence type="inferred from homology"/>
<dbReference type="PANTHER" id="PTHR32322:SF2">
    <property type="entry name" value="EAMA DOMAIN-CONTAINING PROTEIN"/>
    <property type="match status" value="1"/>
</dbReference>
<comment type="subcellular location">
    <subcellularLocation>
        <location evidence="1">Membrane</location>
        <topology evidence="1">Multi-pass membrane protein</topology>
    </subcellularLocation>
</comment>
<dbReference type="Proteomes" id="UP001207337">
    <property type="component" value="Unassembled WGS sequence"/>
</dbReference>
<feature type="transmembrane region" description="Helical" evidence="6">
    <location>
        <begin position="213"/>
        <end position="235"/>
    </location>
</feature>
<dbReference type="PANTHER" id="PTHR32322">
    <property type="entry name" value="INNER MEMBRANE TRANSPORTER"/>
    <property type="match status" value="1"/>
</dbReference>
<keyword evidence="9" id="KW-1185">Reference proteome</keyword>
<feature type="transmembrane region" description="Helical" evidence="6">
    <location>
        <begin position="91"/>
        <end position="114"/>
    </location>
</feature>
<feature type="transmembrane region" description="Helical" evidence="6">
    <location>
        <begin position="7"/>
        <end position="24"/>
    </location>
</feature>
<feature type="transmembrane region" description="Helical" evidence="6">
    <location>
        <begin position="150"/>
        <end position="170"/>
    </location>
</feature>
<name>A0ABT3PZT8_9BACT</name>
<evidence type="ECO:0000256" key="6">
    <source>
        <dbReference type="SAM" id="Phobius"/>
    </source>
</evidence>
<evidence type="ECO:0000313" key="9">
    <source>
        <dbReference type="Proteomes" id="UP001207337"/>
    </source>
</evidence>
<dbReference type="EMBL" id="JAJNDC010000002">
    <property type="protein sequence ID" value="MCW9713374.1"/>
    <property type="molecule type" value="Genomic_DNA"/>
</dbReference>
<feature type="transmembrane region" description="Helical" evidence="6">
    <location>
        <begin position="269"/>
        <end position="287"/>
    </location>
</feature>
<feature type="domain" description="EamA" evidence="7">
    <location>
        <begin position="151"/>
        <end position="285"/>
    </location>
</feature>
<evidence type="ECO:0000313" key="8">
    <source>
        <dbReference type="EMBL" id="MCW9713374.1"/>
    </source>
</evidence>
<evidence type="ECO:0000256" key="3">
    <source>
        <dbReference type="ARBA" id="ARBA00022692"/>
    </source>
</evidence>
<evidence type="ECO:0000259" key="7">
    <source>
        <dbReference type="Pfam" id="PF00892"/>
    </source>
</evidence>
<feature type="transmembrane region" description="Helical" evidence="6">
    <location>
        <begin position="242"/>
        <end position="263"/>
    </location>
</feature>
<evidence type="ECO:0000256" key="4">
    <source>
        <dbReference type="ARBA" id="ARBA00022989"/>
    </source>
</evidence>
<evidence type="ECO:0000256" key="5">
    <source>
        <dbReference type="ARBA" id="ARBA00023136"/>
    </source>
</evidence>
<dbReference type="InterPro" id="IPR050638">
    <property type="entry name" value="AA-Vitamin_Transporters"/>
</dbReference>
<keyword evidence="5 6" id="KW-0472">Membrane</keyword>
<feature type="transmembrane region" description="Helical" evidence="6">
    <location>
        <begin position="121"/>
        <end position="138"/>
    </location>
</feature>
<gene>
    <name evidence="8" type="ORF">LQ318_10690</name>
</gene>
<evidence type="ECO:0000256" key="2">
    <source>
        <dbReference type="ARBA" id="ARBA00007362"/>
    </source>
</evidence>
<feature type="transmembrane region" description="Helical" evidence="6">
    <location>
        <begin position="36"/>
        <end position="54"/>
    </location>
</feature>
<feature type="domain" description="EamA" evidence="7">
    <location>
        <begin position="5"/>
        <end position="138"/>
    </location>
</feature>
<organism evidence="8 9">
    <name type="scientific">Fodinibius salicampi</name>
    <dbReference type="NCBI Taxonomy" id="1920655"/>
    <lineage>
        <taxon>Bacteria</taxon>
        <taxon>Pseudomonadati</taxon>
        <taxon>Balneolota</taxon>
        <taxon>Balneolia</taxon>
        <taxon>Balneolales</taxon>
        <taxon>Balneolaceae</taxon>
        <taxon>Fodinibius</taxon>
    </lineage>
</organism>
<keyword evidence="4 6" id="KW-1133">Transmembrane helix</keyword>
<sequence>MSDKRWLWYAVLTTFFWGIWGAFIEIPEKNGFPATLGYAVWAFTMIPPCIFALYQVEWKVQYDTKSIIYGSLAGILGAGGQLILFETLRSGPAYLIFPFISLSPVVTIILATLFLKEKTSFKGWMGIVLALIAIPLLSYQEPGNGITSGYLWIFLSLLVFLAWGIQAYILRFANETMQAESIFFYMTITGLLLMPFALLMTDFNQPINWGISGFYSAIIIQLLNAIGALSLVYAFRYGKAIVVSPITNSLAPVITIILSLMLYAVIPHIIIMAGMVLAVIASFLLGIEEETENIADA</sequence>
<dbReference type="Gene3D" id="1.10.3730.20">
    <property type="match status" value="1"/>
</dbReference>
<comment type="caution">
    <text evidence="8">The sequence shown here is derived from an EMBL/GenBank/DDBJ whole genome shotgun (WGS) entry which is preliminary data.</text>
</comment>
<dbReference type="InterPro" id="IPR037185">
    <property type="entry name" value="EmrE-like"/>
</dbReference>
<dbReference type="SUPFAM" id="SSF103481">
    <property type="entry name" value="Multidrug resistance efflux transporter EmrE"/>
    <property type="match status" value="1"/>
</dbReference>
<feature type="transmembrane region" description="Helical" evidence="6">
    <location>
        <begin position="182"/>
        <end position="201"/>
    </location>
</feature>
<keyword evidence="3 6" id="KW-0812">Transmembrane</keyword>
<dbReference type="RefSeq" id="WP_265790003.1">
    <property type="nucleotide sequence ID" value="NZ_BAABRS010000002.1"/>
</dbReference>
<comment type="similarity">
    <text evidence="2">Belongs to the EamA transporter family.</text>
</comment>
<feature type="transmembrane region" description="Helical" evidence="6">
    <location>
        <begin position="66"/>
        <end position="85"/>
    </location>
</feature>
<evidence type="ECO:0000256" key="1">
    <source>
        <dbReference type="ARBA" id="ARBA00004141"/>
    </source>
</evidence>
<reference evidence="8 9" key="1">
    <citation type="submission" date="2021-11" db="EMBL/GenBank/DDBJ databases">
        <title>Aliifidinibius sp. nov., a new bacterium isolated from saline soil.</title>
        <authorList>
            <person name="Galisteo C."/>
            <person name="De La Haba R."/>
            <person name="Sanchez-Porro C."/>
            <person name="Ventosa A."/>
        </authorList>
    </citation>
    <scope>NUCLEOTIDE SEQUENCE [LARGE SCALE GENOMIC DNA]</scope>
    <source>
        <strain evidence="8 9">KACC 190600</strain>
    </source>
</reference>
<protein>
    <submittedName>
        <fullName evidence="8">DMT family transporter</fullName>
    </submittedName>
</protein>
<dbReference type="Pfam" id="PF00892">
    <property type="entry name" value="EamA"/>
    <property type="match status" value="2"/>
</dbReference>
<accession>A0ABT3PZT8</accession>
<dbReference type="InterPro" id="IPR000620">
    <property type="entry name" value="EamA_dom"/>
</dbReference>